<evidence type="ECO:0000313" key="5">
    <source>
        <dbReference type="EMBL" id="PRP88360.1"/>
    </source>
</evidence>
<dbReference type="InParanoid" id="A0A2P6NWN1"/>
<dbReference type="Gene3D" id="2.30.29.30">
    <property type="entry name" value="Pleckstrin-homology domain (PH domain)/Phosphotyrosine-binding domain (PTB)"/>
    <property type="match status" value="1"/>
</dbReference>
<evidence type="ECO:0000256" key="2">
    <source>
        <dbReference type="SAM" id="MobiDB-lite"/>
    </source>
</evidence>
<dbReference type="PROSITE" id="PS50010">
    <property type="entry name" value="DH_2"/>
    <property type="match status" value="1"/>
</dbReference>
<evidence type="ECO:0000313" key="6">
    <source>
        <dbReference type="Proteomes" id="UP000241769"/>
    </source>
</evidence>
<accession>A0A2P6NWN1</accession>
<dbReference type="InterPro" id="IPR001849">
    <property type="entry name" value="PH_domain"/>
</dbReference>
<keyword evidence="1" id="KW-0175">Coiled coil</keyword>
<dbReference type="GO" id="GO:0005737">
    <property type="term" value="C:cytoplasm"/>
    <property type="evidence" value="ECO:0007669"/>
    <property type="project" value="TreeGrafter"/>
</dbReference>
<dbReference type="SMART" id="SM00233">
    <property type="entry name" value="PH"/>
    <property type="match status" value="1"/>
</dbReference>
<dbReference type="GO" id="GO:0005085">
    <property type="term" value="F:guanyl-nucleotide exchange factor activity"/>
    <property type="evidence" value="ECO:0007669"/>
    <property type="project" value="InterPro"/>
</dbReference>
<dbReference type="EMBL" id="MDYQ01000011">
    <property type="protein sequence ID" value="PRP88360.1"/>
    <property type="molecule type" value="Genomic_DNA"/>
</dbReference>
<keyword evidence="6" id="KW-1185">Reference proteome</keyword>
<dbReference type="InterPro" id="IPR011993">
    <property type="entry name" value="PH-like_dom_sf"/>
</dbReference>
<evidence type="ECO:0000259" key="4">
    <source>
        <dbReference type="PROSITE" id="PS50010"/>
    </source>
</evidence>
<feature type="compositionally biased region" description="Polar residues" evidence="2">
    <location>
        <begin position="120"/>
        <end position="129"/>
    </location>
</feature>
<dbReference type="OrthoDB" id="660555at2759"/>
<sequence length="505" mass="58472">MGNATSQANARLRAKEIEALHKRQEAERQRIEQEEQNKRNKVWEKTIIKHLHAAARGYLGRKTYKEWKAMSVCRPRIAAEILTTEKFYVQSLRTLVDFFGIPLLSAVLIDEHDRLGLTPRSRSTSSADISPSSRLRRPTSSSYTYEDVDVATAPQVSGLTREDIRDVFSQIEVIFAYHESIYEELQTRMKDWKWTSHLGDIFINMVDFLKVHTAYVNNYPTALASLNRLKGTNPAFAEWLRKTESRPECNGLVLEDIDEIQFLIMPIQRIPRYVLLLKELLKNTPYLHLDYSNLSTALEKIKSIARMLNEKRRETEDFQHMVTLYNSLEPIQPDLCAPHRRLIRTGILLKEGATPVLLFLMNDLLLITKEKYGGKYRMVTRVNLHNETRILFMENDKMAGIENIFQVSNPNERPVTLKTRNEDEKFIWIRELQKCTNTLKAKAISFQSPRRELRRSDSASSMASFESVASPQAVQLHDVDDFHLPPALVTPLNNALNRTKSFNRK</sequence>
<dbReference type="SMART" id="SM00325">
    <property type="entry name" value="RhoGEF"/>
    <property type="match status" value="1"/>
</dbReference>
<feature type="domain" description="PH" evidence="3">
    <location>
        <begin position="341"/>
        <end position="437"/>
    </location>
</feature>
<dbReference type="Pfam" id="PF00621">
    <property type="entry name" value="RhoGEF"/>
    <property type="match status" value="1"/>
</dbReference>
<dbReference type="SUPFAM" id="SSF48065">
    <property type="entry name" value="DBL homology domain (DH-domain)"/>
    <property type="match status" value="1"/>
</dbReference>
<dbReference type="InterPro" id="IPR051092">
    <property type="entry name" value="FYVE_RhoGEF_PH"/>
</dbReference>
<feature type="coiled-coil region" evidence="1">
    <location>
        <begin position="7"/>
        <end position="41"/>
    </location>
</feature>
<proteinExistence type="predicted"/>
<evidence type="ECO:0000256" key="1">
    <source>
        <dbReference type="SAM" id="Coils"/>
    </source>
</evidence>
<feature type="domain" description="DH" evidence="4">
    <location>
        <begin position="73"/>
        <end position="311"/>
    </location>
</feature>
<dbReference type="PROSITE" id="PS50003">
    <property type="entry name" value="PH_DOMAIN"/>
    <property type="match status" value="1"/>
</dbReference>
<feature type="compositionally biased region" description="Low complexity" evidence="2">
    <location>
        <begin position="130"/>
        <end position="141"/>
    </location>
</feature>
<dbReference type="InterPro" id="IPR035899">
    <property type="entry name" value="DBL_dom_sf"/>
</dbReference>
<dbReference type="PROSITE" id="PS50096">
    <property type="entry name" value="IQ"/>
    <property type="match status" value="1"/>
</dbReference>
<reference evidence="5 6" key="1">
    <citation type="journal article" date="2018" name="Genome Biol. Evol.">
        <title>Multiple Roots of Fruiting Body Formation in Amoebozoa.</title>
        <authorList>
            <person name="Hillmann F."/>
            <person name="Forbes G."/>
            <person name="Novohradska S."/>
            <person name="Ferling I."/>
            <person name="Riege K."/>
            <person name="Groth M."/>
            <person name="Westermann M."/>
            <person name="Marz M."/>
            <person name="Spaller T."/>
            <person name="Winckler T."/>
            <person name="Schaap P."/>
            <person name="Glockner G."/>
        </authorList>
    </citation>
    <scope>NUCLEOTIDE SEQUENCE [LARGE SCALE GENOMIC DNA]</scope>
    <source>
        <strain evidence="5 6">Jena</strain>
    </source>
</reference>
<dbReference type="Proteomes" id="UP000241769">
    <property type="component" value="Unassembled WGS sequence"/>
</dbReference>
<feature type="region of interest" description="Disordered" evidence="2">
    <location>
        <begin position="119"/>
        <end position="141"/>
    </location>
</feature>
<dbReference type="CDD" id="cd00160">
    <property type="entry name" value="RhoGEF"/>
    <property type="match status" value="1"/>
</dbReference>
<dbReference type="InterPro" id="IPR000219">
    <property type="entry name" value="DH_dom"/>
</dbReference>
<dbReference type="AlphaFoldDB" id="A0A2P6NWN1"/>
<comment type="caution">
    <text evidence="5">The sequence shown here is derived from an EMBL/GenBank/DDBJ whole genome shotgun (WGS) entry which is preliminary data.</text>
</comment>
<evidence type="ECO:0000259" key="3">
    <source>
        <dbReference type="PROSITE" id="PS50003"/>
    </source>
</evidence>
<dbReference type="PANTHER" id="PTHR12673:SF159">
    <property type="entry name" value="LD03170P"/>
    <property type="match status" value="1"/>
</dbReference>
<name>A0A2P6NWN1_9EUKA</name>
<evidence type="ECO:0008006" key="7">
    <source>
        <dbReference type="Google" id="ProtNLM"/>
    </source>
</evidence>
<protein>
    <recommendedName>
        <fullName evidence="7">DH domain-containing protein</fullName>
    </recommendedName>
</protein>
<gene>
    <name evidence="5" type="ORF">PROFUN_03274</name>
</gene>
<dbReference type="PANTHER" id="PTHR12673">
    <property type="entry name" value="FACIOGENITAL DYSPLASIA PROTEIN"/>
    <property type="match status" value="1"/>
</dbReference>
<organism evidence="5 6">
    <name type="scientific">Planoprotostelium fungivorum</name>
    <dbReference type="NCBI Taxonomy" id="1890364"/>
    <lineage>
        <taxon>Eukaryota</taxon>
        <taxon>Amoebozoa</taxon>
        <taxon>Evosea</taxon>
        <taxon>Variosea</taxon>
        <taxon>Cavosteliida</taxon>
        <taxon>Cavosteliaceae</taxon>
        <taxon>Planoprotostelium</taxon>
    </lineage>
</organism>
<dbReference type="Gene3D" id="1.20.900.10">
    <property type="entry name" value="Dbl homology (DH) domain"/>
    <property type="match status" value="1"/>
</dbReference>
<dbReference type="SUPFAM" id="SSF50729">
    <property type="entry name" value="PH domain-like"/>
    <property type="match status" value="1"/>
</dbReference>